<feature type="region of interest" description="Disordered" evidence="1">
    <location>
        <begin position="1"/>
        <end position="25"/>
    </location>
</feature>
<evidence type="ECO:0000256" key="1">
    <source>
        <dbReference type="SAM" id="MobiDB-lite"/>
    </source>
</evidence>
<name>S9PFN1_CYSF2</name>
<evidence type="ECO:0000313" key="3">
    <source>
        <dbReference type="Proteomes" id="UP000011682"/>
    </source>
</evidence>
<dbReference type="Proteomes" id="UP000011682">
    <property type="component" value="Unassembled WGS sequence"/>
</dbReference>
<comment type="caution">
    <text evidence="2">The sequence shown here is derived from an EMBL/GenBank/DDBJ whole genome shotgun (WGS) entry which is preliminary data.</text>
</comment>
<dbReference type="EMBL" id="ANAH02000010">
    <property type="protein sequence ID" value="EPX61192.1"/>
    <property type="molecule type" value="Genomic_DNA"/>
</dbReference>
<keyword evidence="3" id="KW-1185">Reference proteome</keyword>
<protein>
    <submittedName>
        <fullName evidence="2">Uncharacterized protein</fullName>
    </submittedName>
</protein>
<organism evidence="2 3">
    <name type="scientific">Cystobacter fuscus (strain ATCC 25194 / DSM 2262 / NBRC 100088 / M29)</name>
    <dbReference type="NCBI Taxonomy" id="1242864"/>
    <lineage>
        <taxon>Bacteria</taxon>
        <taxon>Pseudomonadati</taxon>
        <taxon>Myxococcota</taxon>
        <taxon>Myxococcia</taxon>
        <taxon>Myxococcales</taxon>
        <taxon>Cystobacterineae</taxon>
        <taxon>Archangiaceae</taxon>
        <taxon>Cystobacter</taxon>
    </lineage>
</organism>
<sequence length="45" mass="4992">MRSHGVLSAERCQRDDNQNTSSVVAESLPEAVPRVLQFGKILRVP</sequence>
<gene>
    <name evidence="2" type="ORF">D187_000975</name>
</gene>
<reference evidence="2" key="1">
    <citation type="submission" date="2013-05" db="EMBL/GenBank/DDBJ databases">
        <title>Genome assembly of Cystobacter fuscus DSM 2262.</title>
        <authorList>
            <person name="Sharma G."/>
            <person name="Khatri I."/>
            <person name="Kaur C."/>
            <person name="Mayilraj S."/>
            <person name="Subramanian S."/>
        </authorList>
    </citation>
    <scope>NUCLEOTIDE SEQUENCE [LARGE SCALE GENOMIC DNA]</scope>
    <source>
        <strain evidence="2">DSM 2262</strain>
    </source>
</reference>
<proteinExistence type="predicted"/>
<accession>S9PFN1</accession>
<evidence type="ECO:0000313" key="2">
    <source>
        <dbReference type="EMBL" id="EPX61192.1"/>
    </source>
</evidence>
<dbReference type="AlphaFoldDB" id="S9PFN1"/>